<proteinExistence type="predicted"/>
<dbReference type="NCBIfam" id="TIGR01643">
    <property type="entry name" value="YD_repeat_2x"/>
    <property type="match status" value="4"/>
</dbReference>
<dbReference type="InterPro" id="IPR050708">
    <property type="entry name" value="T6SS_VgrG/RHS"/>
</dbReference>
<dbReference type="InterPro" id="IPR022385">
    <property type="entry name" value="Rhs_assc_core"/>
</dbReference>
<protein>
    <recommendedName>
        <fullName evidence="3">Teneurin-like YD-shell domain-containing protein</fullName>
    </recommendedName>
</protein>
<evidence type="ECO:0000256" key="1">
    <source>
        <dbReference type="ARBA" id="ARBA00022737"/>
    </source>
</evidence>
<feature type="transmembrane region" description="Helical" evidence="2">
    <location>
        <begin position="663"/>
        <end position="687"/>
    </location>
</feature>
<keyword evidence="2" id="KW-1133">Transmembrane helix</keyword>
<dbReference type="InterPro" id="IPR031325">
    <property type="entry name" value="RHS_repeat"/>
</dbReference>
<evidence type="ECO:0000259" key="3">
    <source>
        <dbReference type="Pfam" id="PF25023"/>
    </source>
</evidence>
<dbReference type="EMBL" id="CP022098">
    <property type="protein sequence ID" value="ATB43557.1"/>
    <property type="molecule type" value="Genomic_DNA"/>
</dbReference>
<dbReference type="PANTHER" id="PTHR32305:SF15">
    <property type="entry name" value="PROTEIN RHSA-RELATED"/>
    <property type="match status" value="1"/>
</dbReference>
<name>A0A250JJA1_9BACT</name>
<dbReference type="Proteomes" id="UP000217257">
    <property type="component" value="Chromosome"/>
</dbReference>
<dbReference type="AlphaFoldDB" id="A0A250JJA1"/>
<evidence type="ECO:0000313" key="4">
    <source>
        <dbReference type="EMBL" id="ATB43557.1"/>
    </source>
</evidence>
<dbReference type="KEGG" id="cfus:CYFUS_009037"/>
<keyword evidence="2" id="KW-0812">Transmembrane</keyword>
<dbReference type="Gene3D" id="2.180.10.10">
    <property type="entry name" value="RHS repeat-associated core"/>
    <property type="match status" value="3"/>
</dbReference>
<reference evidence="4 5" key="1">
    <citation type="submission" date="2017-06" db="EMBL/GenBank/DDBJ databases">
        <title>Sequencing and comparative analysis of myxobacterial genomes.</title>
        <authorList>
            <person name="Rupp O."/>
            <person name="Goesmann A."/>
            <person name="Sogaard-Andersen L."/>
        </authorList>
    </citation>
    <scope>NUCLEOTIDE SEQUENCE [LARGE SCALE GENOMIC DNA]</scope>
    <source>
        <strain evidence="4 5">DSM 52655</strain>
    </source>
</reference>
<dbReference type="InterPro" id="IPR056823">
    <property type="entry name" value="TEN-like_YD-shell"/>
</dbReference>
<accession>A0A250JJA1</accession>
<keyword evidence="1" id="KW-0677">Repeat</keyword>
<keyword evidence="2" id="KW-0472">Membrane</keyword>
<dbReference type="RefSeq" id="WP_095990953.1">
    <property type="nucleotide sequence ID" value="NZ_CP022098.1"/>
</dbReference>
<sequence>MFKLSQEQIEAFRPVWRTKSVERVLAGLRLEGFQAERELATGDIVTTDARGFQTRMTFQTDGLPAKLTPPSGNTVGFEFDAQGRLSTIIHPGPERLEIERDARGNVVMLRRPGLMSYLLRYDDKDRPLLIRYPDGNTVRFTYHPAGPVESVTDRTGAITRYERDETGRLRAIIDPLGRKTTYETDAEGTLKSVVFPDGSRQEHVPHPEELSAVVVLRDGRQVVHEFDEGVRVLKAITWADGSRTEFELKGNTLTAARNDFGALTSTLDADGNPLTDESPFGRVEYAYDEEGRMVRMVSPHGETLEYEYDEDGRLGLVRDWGRNETRFRYAPGGTVSEIRYGNGLLETQSYASTGRLAHACVVSQNGRTLSEQRYEYDSCERLTAVADGGAERFGQPMTRRFLYDAESRLLGEMDATTGQLLVRYAYDAKGNLVDDAGTRVSMGLMDEPRVYGDRSVEYDGNGNIVRLPTPGGELWCSFGGDGLLRETRGGDREVRYGYDALGRRVLKTDGRTTWKYGWAGHQLLWEEVQWNPGAAPVRRDYLFLPETVIPHAFRENGRTYWLQTDARGAVVRAFDESGQVVWSARYDSFGVVRVEIAEVRQPWRLAGQYEDEETGLYYNHARYYCAWLKSYLSRDPRWYEPDATNYSYCRNDPWNRADPFGGLAPLLAVGIAGLVGAAVGAVTAAVTGGDPVAGAVEGAIAGAGALVAVVAGASAGVVLAAGVVATGIGAFAGQLIEQAQNGDGFCLMCALKGALVAATIDLALLGLGKIPGVKQAARRLGRKLLQAVHPGLRRARKIADKRLARHLENVAAHKAKYEKALEAAKKRNAKPRTLGAHKGKITEAVGEEAAAKHVAKNHPELELRHGFKQGVGFDQVYVKRGLDGKIKEYVIVEAKGPGAKLGTTKTKGDQMSTQWVKGTAEEMAAKNMGLGRELVEALGSKPPPKVTGMVVEALEGGGAREYLPPGIQASGRYN</sequence>
<dbReference type="CDD" id="cd20735">
    <property type="entry name" value="PoNe_RHS-like"/>
    <property type="match status" value="1"/>
</dbReference>
<dbReference type="Pfam" id="PF25023">
    <property type="entry name" value="TEN_YD-shell"/>
    <property type="match status" value="1"/>
</dbReference>
<dbReference type="Pfam" id="PF05593">
    <property type="entry name" value="RHS_repeat"/>
    <property type="match status" value="2"/>
</dbReference>
<feature type="transmembrane region" description="Helical" evidence="2">
    <location>
        <begin position="699"/>
        <end position="732"/>
    </location>
</feature>
<feature type="domain" description="Teneurin-like YD-shell" evidence="3">
    <location>
        <begin position="348"/>
        <end position="639"/>
    </location>
</feature>
<dbReference type="InterPro" id="IPR006530">
    <property type="entry name" value="YD"/>
</dbReference>
<dbReference type="PANTHER" id="PTHR32305">
    <property type="match status" value="1"/>
</dbReference>
<evidence type="ECO:0000256" key="2">
    <source>
        <dbReference type="SAM" id="Phobius"/>
    </source>
</evidence>
<gene>
    <name evidence="4" type="ORF">CYFUS_009037</name>
</gene>
<organism evidence="4 5">
    <name type="scientific">Cystobacter fuscus</name>
    <dbReference type="NCBI Taxonomy" id="43"/>
    <lineage>
        <taxon>Bacteria</taxon>
        <taxon>Pseudomonadati</taxon>
        <taxon>Myxococcota</taxon>
        <taxon>Myxococcia</taxon>
        <taxon>Myxococcales</taxon>
        <taxon>Cystobacterineae</taxon>
        <taxon>Archangiaceae</taxon>
        <taxon>Cystobacter</taxon>
    </lineage>
</organism>
<evidence type="ECO:0000313" key="5">
    <source>
        <dbReference type="Proteomes" id="UP000217257"/>
    </source>
</evidence>
<dbReference type="NCBIfam" id="TIGR03696">
    <property type="entry name" value="Rhs_assc_core"/>
    <property type="match status" value="1"/>
</dbReference>